<name>A0ABS1D9F2_9PROT</name>
<organism evidence="1 2">
    <name type="scientific">Rhodovibrio sodomensis</name>
    <dbReference type="NCBI Taxonomy" id="1088"/>
    <lineage>
        <taxon>Bacteria</taxon>
        <taxon>Pseudomonadati</taxon>
        <taxon>Pseudomonadota</taxon>
        <taxon>Alphaproteobacteria</taxon>
        <taxon>Rhodospirillales</taxon>
        <taxon>Rhodovibrionaceae</taxon>
        <taxon>Rhodovibrio</taxon>
    </lineage>
</organism>
<dbReference type="Proteomes" id="UP001296873">
    <property type="component" value="Unassembled WGS sequence"/>
</dbReference>
<accession>A0ABS1D9F2</accession>
<proteinExistence type="predicted"/>
<gene>
    <name evidence="1" type="ORF">CKO28_02795</name>
</gene>
<reference evidence="1 2" key="1">
    <citation type="journal article" date="2020" name="Microorganisms">
        <title>Osmotic Adaptation and Compatible Solute Biosynthesis of Phototrophic Bacteria as Revealed from Genome Analyses.</title>
        <authorList>
            <person name="Imhoff J.F."/>
            <person name="Rahn T."/>
            <person name="Kunzel S."/>
            <person name="Keller A."/>
            <person name="Neulinger S.C."/>
        </authorList>
    </citation>
    <scope>NUCLEOTIDE SEQUENCE [LARGE SCALE GENOMIC DNA]</scope>
    <source>
        <strain evidence="1 2">DSM 9895</strain>
    </source>
</reference>
<sequence>MPLYRIERRRPVTVFETHFVNADTPEQAQAYVDAGRARAPSEAQEVASPYAPSKCDGPADVEDLMGLGHIIHNARTGETQST</sequence>
<evidence type="ECO:0000313" key="1">
    <source>
        <dbReference type="EMBL" id="MBK1666970.1"/>
    </source>
</evidence>
<protein>
    <submittedName>
        <fullName evidence="1">Uncharacterized protein</fullName>
    </submittedName>
</protein>
<keyword evidence="2" id="KW-1185">Reference proteome</keyword>
<comment type="caution">
    <text evidence="1">The sequence shown here is derived from an EMBL/GenBank/DDBJ whole genome shotgun (WGS) entry which is preliminary data.</text>
</comment>
<dbReference type="RefSeq" id="WP_200339028.1">
    <property type="nucleotide sequence ID" value="NZ_NRRL01000003.1"/>
</dbReference>
<dbReference type="EMBL" id="NRRL01000003">
    <property type="protein sequence ID" value="MBK1666970.1"/>
    <property type="molecule type" value="Genomic_DNA"/>
</dbReference>
<evidence type="ECO:0000313" key="2">
    <source>
        <dbReference type="Proteomes" id="UP001296873"/>
    </source>
</evidence>